<proteinExistence type="predicted"/>
<sequence length="71" mass="8103">MNRKSLYLQTNGKIMVETEQYKELSRVPRTLSEPNNGANLDLLIESGGTIMHDIIIFAANTQMKDLFGDMW</sequence>
<comment type="caution">
    <text evidence="1">The sequence shown here is derived from an EMBL/GenBank/DDBJ whole genome shotgun (WGS) entry which is preliminary data.</text>
</comment>
<dbReference type="AlphaFoldDB" id="K1TFQ0"/>
<reference evidence="1" key="1">
    <citation type="journal article" date="2013" name="Environ. Microbiol.">
        <title>Microbiota from the distal guts of lean and obese adolescents exhibit partial functional redundancy besides clear differences in community structure.</title>
        <authorList>
            <person name="Ferrer M."/>
            <person name="Ruiz A."/>
            <person name="Lanza F."/>
            <person name="Haange S.B."/>
            <person name="Oberbach A."/>
            <person name="Till H."/>
            <person name="Bargiela R."/>
            <person name="Campoy C."/>
            <person name="Segura M.T."/>
            <person name="Richter M."/>
            <person name="von Bergen M."/>
            <person name="Seifert J."/>
            <person name="Suarez A."/>
        </authorList>
    </citation>
    <scope>NUCLEOTIDE SEQUENCE</scope>
</reference>
<dbReference type="EMBL" id="AJWZ01002076">
    <property type="protein sequence ID" value="EKC71952.1"/>
    <property type="molecule type" value="Genomic_DNA"/>
</dbReference>
<name>K1TFQ0_9ZZZZ</name>
<evidence type="ECO:0000313" key="1">
    <source>
        <dbReference type="EMBL" id="EKC71952.1"/>
    </source>
</evidence>
<organism evidence="1">
    <name type="scientific">human gut metagenome</name>
    <dbReference type="NCBI Taxonomy" id="408170"/>
    <lineage>
        <taxon>unclassified sequences</taxon>
        <taxon>metagenomes</taxon>
        <taxon>organismal metagenomes</taxon>
    </lineage>
</organism>
<accession>K1TFQ0</accession>
<feature type="non-terminal residue" evidence="1">
    <location>
        <position position="71"/>
    </location>
</feature>
<protein>
    <submittedName>
        <fullName evidence="1">Uncharacterized protein</fullName>
    </submittedName>
</protein>
<gene>
    <name evidence="1" type="ORF">OBE_03136</name>
</gene>